<organism evidence="1 2">
    <name type="scientific">Lentzea indica</name>
    <dbReference type="NCBI Taxonomy" id="2604800"/>
    <lineage>
        <taxon>Bacteria</taxon>
        <taxon>Bacillati</taxon>
        <taxon>Actinomycetota</taxon>
        <taxon>Actinomycetes</taxon>
        <taxon>Pseudonocardiales</taxon>
        <taxon>Pseudonocardiaceae</taxon>
        <taxon>Lentzea</taxon>
    </lineage>
</organism>
<dbReference type="EMBL" id="VSRL01000001">
    <property type="protein sequence ID" value="NKE55398.1"/>
    <property type="molecule type" value="Genomic_DNA"/>
</dbReference>
<name>A0ABX1F912_9PSEU</name>
<dbReference type="Proteomes" id="UP001515943">
    <property type="component" value="Unassembled WGS sequence"/>
</dbReference>
<proteinExistence type="predicted"/>
<gene>
    <name evidence="1" type="ORF">FXN61_00555</name>
</gene>
<dbReference type="InterPro" id="IPR036465">
    <property type="entry name" value="vWFA_dom_sf"/>
</dbReference>
<protein>
    <recommendedName>
        <fullName evidence="3">VWA domain-containing protein</fullName>
    </recommendedName>
</protein>
<keyword evidence="2" id="KW-1185">Reference proteome</keyword>
<accession>A0ABX1F912</accession>
<evidence type="ECO:0008006" key="3">
    <source>
        <dbReference type="Google" id="ProtNLM"/>
    </source>
</evidence>
<comment type="caution">
    <text evidence="1">The sequence shown here is derived from an EMBL/GenBank/DDBJ whole genome shotgun (WGS) entry which is preliminary data.</text>
</comment>
<dbReference type="RefSeq" id="WP_167969240.1">
    <property type="nucleotide sequence ID" value="NZ_VSRL01000001.1"/>
</dbReference>
<sequence>MNTEQRLHASALLAPRLLGTVSLGRETAAHATKVGYDLGDPGRPSSVPTLLIAVADDSASVTAPGGTDPLVNRYAEMDHAFRTVARRGSRRELAAVLHFDSPCDADVAPRPLTLHTVRALRQGLRLPGNGFGSSELGPALRRAVVLAQAHPEHEATLVVLSDFALLDSDVDGVLAEFAAFPGQVHAVLLGSDASEHQFDASITVTPVHRSDPPGSVAWALFSSLMTHRGTAQPS</sequence>
<evidence type="ECO:0000313" key="2">
    <source>
        <dbReference type="Proteomes" id="UP001515943"/>
    </source>
</evidence>
<dbReference type="Gene3D" id="3.40.50.410">
    <property type="entry name" value="von Willebrand factor, type A domain"/>
    <property type="match status" value="1"/>
</dbReference>
<reference evidence="1 2" key="1">
    <citation type="submission" date="2019-08" db="EMBL/GenBank/DDBJ databases">
        <title>Lentzea from Indian Himalayas.</title>
        <authorList>
            <person name="Mandal S."/>
            <person name="Mallick Gupta A."/>
            <person name="Maiti P.K."/>
            <person name="Sarkar J."/>
            <person name="Mandal S."/>
        </authorList>
    </citation>
    <scope>NUCLEOTIDE SEQUENCE [LARGE SCALE GENOMIC DNA]</scope>
    <source>
        <strain evidence="1 2">PSKA42</strain>
    </source>
</reference>
<evidence type="ECO:0000313" key="1">
    <source>
        <dbReference type="EMBL" id="NKE55398.1"/>
    </source>
</evidence>